<dbReference type="InterPro" id="IPR024168">
    <property type="entry name" value="Catalase_SrpA-type_pred"/>
</dbReference>
<dbReference type="OrthoDB" id="2379805at2759"/>
<gene>
    <name evidence="2 4" type="ORF">P152DRAFT_460568</name>
</gene>
<name>A0A6G1FXN2_9PEZI</name>
<feature type="domain" description="Catalase core" evidence="1">
    <location>
        <begin position="1"/>
        <end position="319"/>
    </location>
</feature>
<dbReference type="GO" id="GO:0004096">
    <property type="term" value="F:catalase activity"/>
    <property type="evidence" value="ECO:0007669"/>
    <property type="project" value="InterPro"/>
</dbReference>
<evidence type="ECO:0000313" key="2">
    <source>
        <dbReference type="EMBL" id="KAF1810441.1"/>
    </source>
</evidence>
<dbReference type="CDD" id="cd08153">
    <property type="entry name" value="srpA_like"/>
    <property type="match status" value="1"/>
</dbReference>
<dbReference type="InterPro" id="IPR018028">
    <property type="entry name" value="Catalase"/>
</dbReference>
<dbReference type="GO" id="GO:0020037">
    <property type="term" value="F:heme binding"/>
    <property type="evidence" value="ECO:0007669"/>
    <property type="project" value="InterPro"/>
</dbReference>
<dbReference type="PANTHER" id="PTHR11465:SF62">
    <property type="entry name" value="CATALASE T"/>
    <property type="match status" value="1"/>
</dbReference>
<dbReference type="Gene3D" id="1.20.1280.120">
    <property type="match status" value="1"/>
</dbReference>
<dbReference type="Pfam" id="PF00199">
    <property type="entry name" value="Catalase"/>
    <property type="match status" value="1"/>
</dbReference>
<dbReference type="Gene3D" id="2.40.180.10">
    <property type="entry name" value="Catalase core domain"/>
    <property type="match status" value="1"/>
</dbReference>
<accession>A0A6G1FXN2</accession>
<dbReference type="Proteomes" id="UP000504638">
    <property type="component" value="Unplaced"/>
</dbReference>
<dbReference type="SUPFAM" id="SSF56634">
    <property type="entry name" value="Heme-dependent catalase-like"/>
    <property type="match status" value="1"/>
</dbReference>
<proteinExistence type="predicted"/>
<dbReference type="PANTHER" id="PTHR11465">
    <property type="entry name" value="CATALASE"/>
    <property type="match status" value="1"/>
</dbReference>
<dbReference type="GO" id="GO:0042744">
    <property type="term" value="P:hydrogen peroxide catabolic process"/>
    <property type="evidence" value="ECO:0007669"/>
    <property type="project" value="TreeGrafter"/>
</dbReference>
<evidence type="ECO:0000313" key="3">
    <source>
        <dbReference type="Proteomes" id="UP000504638"/>
    </source>
</evidence>
<reference evidence="4" key="2">
    <citation type="submission" date="2020-04" db="EMBL/GenBank/DDBJ databases">
        <authorList>
            <consortium name="NCBI Genome Project"/>
        </authorList>
    </citation>
    <scope>NUCLEOTIDE SEQUENCE</scope>
    <source>
        <strain evidence="4">CBS 781.70</strain>
    </source>
</reference>
<dbReference type="RefSeq" id="XP_033532072.1">
    <property type="nucleotide sequence ID" value="XM_033679938.1"/>
</dbReference>
<evidence type="ECO:0000313" key="4">
    <source>
        <dbReference type="RefSeq" id="XP_033532072.1"/>
    </source>
</evidence>
<keyword evidence="3" id="KW-1185">Reference proteome</keyword>
<dbReference type="GO" id="GO:0005777">
    <property type="term" value="C:peroxisome"/>
    <property type="evidence" value="ECO:0007669"/>
    <property type="project" value="TreeGrafter"/>
</dbReference>
<dbReference type="GO" id="GO:0042542">
    <property type="term" value="P:response to hydrogen peroxide"/>
    <property type="evidence" value="ECO:0007669"/>
    <property type="project" value="TreeGrafter"/>
</dbReference>
<dbReference type="EMBL" id="ML975166">
    <property type="protein sequence ID" value="KAF1810441.1"/>
    <property type="molecule type" value="Genomic_DNA"/>
</dbReference>
<reference evidence="2 4" key="1">
    <citation type="submission" date="2020-01" db="EMBL/GenBank/DDBJ databases">
        <authorList>
            <consortium name="DOE Joint Genome Institute"/>
            <person name="Haridas S."/>
            <person name="Albert R."/>
            <person name="Binder M."/>
            <person name="Bloem J."/>
            <person name="Labutti K."/>
            <person name="Salamov A."/>
            <person name="Andreopoulos B."/>
            <person name="Baker S.E."/>
            <person name="Barry K."/>
            <person name="Bills G."/>
            <person name="Bluhm B.H."/>
            <person name="Cannon C."/>
            <person name="Castanera R."/>
            <person name="Culley D.E."/>
            <person name="Daum C."/>
            <person name="Ezra D."/>
            <person name="Gonzalez J.B."/>
            <person name="Henrissat B."/>
            <person name="Kuo A."/>
            <person name="Liang C."/>
            <person name="Lipzen A."/>
            <person name="Lutzoni F."/>
            <person name="Magnuson J."/>
            <person name="Mondo S."/>
            <person name="Nolan M."/>
            <person name="Ohm R."/>
            <person name="Pangilinan J."/>
            <person name="Park H.-J."/>
            <person name="Ramirez L."/>
            <person name="Alfaro M."/>
            <person name="Sun H."/>
            <person name="Tritt A."/>
            <person name="Yoshinaga Y."/>
            <person name="Zwiers L.-H."/>
            <person name="Turgeon B.G."/>
            <person name="Goodwin S.B."/>
            <person name="Spatafora J.W."/>
            <person name="Crous P.W."/>
            <person name="Grigoriev I.V."/>
        </authorList>
    </citation>
    <scope>NUCLEOTIDE SEQUENCE</scope>
    <source>
        <strain evidence="2 4">CBS 781.70</strain>
    </source>
</reference>
<reference evidence="4" key="3">
    <citation type="submission" date="2025-04" db="UniProtKB">
        <authorList>
            <consortium name="RefSeq"/>
        </authorList>
    </citation>
    <scope>IDENTIFICATION</scope>
    <source>
        <strain evidence="4">CBS 781.70</strain>
    </source>
</reference>
<dbReference type="InterPro" id="IPR020835">
    <property type="entry name" value="Catalase_sf"/>
</dbReference>
<dbReference type="InterPro" id="IPR011614">
    <property type="entry name" value="Catalase_core"/>
</dbReference>
<dbReference type="PRINTS" id="PR00067">
    <property type="entry name" value="CATALASE"/>
</dbReference>
<dbReference type="GeneID" id="54420508"/>
<dbReference type="AlphaFoldDB" id="A0A6G1FXN2"/>
<dbReference type="PROSITE" id="PS51402">
    <property type="entry name" value="CATALASE_3"/>
    <property type="match status" value="1"/>
</dbReference>
<evidence type="ECO:0000259" key="1">
    <source>
        <dbReference type="SMART" id="SM01060"/>
    </source>
</evidence>
<dbReference type="PIRSF" id="PIRSF000296">
    <property type="entry name" value="SrpA"/>
    <property type="match status" value="1"/>
</dbReference>
<dbReference type="GO" id="GO:0005739">
    <property type="term" value="C:mitochondrion"/>
    <property type="evidence" value="ECO:0007669"/>
    <property type="project" value="TreeGrafter"/>
</dbReference>
<organism evidence="2">
    <name type="scientific">Eremomyces bilateralis CBS 781.70</name>
    <dbReference type="NCBI Taxonomy" id="1392243"/>
    <lineage>
        <taxon>Eukaryota</taxon>
        <taxon>Fungi</taxon>
        <taxon>Dikarya</taxon>
        <taxon>Ascomycota</taxon>
        <taxon>Pezizomycotina</taxon>
        <taxon>Dothideomycetes</taxon>
        <taxon>Dothideomycetes incertae sedis</taxon>
        <taxon>Eremomycetales</taxon>
        <taxon>Eremomycetaceae</taxon>
        <taxon>Eremomyces</taxon>
    </lineage>
</organism>
<dbReference type="SMART" id="SM01060">
    <property type="entry name" value="Catalase"/>
    <property type="match status" value="1"/>
</dbReference>
<sequence>MPFSNDQAGLKTAEELLGLFHKVFGPHPGFRPAHARGLVIHGTFSPTPEAASLTTAPHFHAPSTPITARFSSSTGIPEIPDTDLNANPRGLAIRFNLGTDASSRRQHTDIIGHSTPVFPVKTGAEFLEFLTAVATSATAEEGKPKPIETFLGGHPAAFKFVTFPKPFPESFANEAFYMLNAFKFIDQEGKETFVRYQVQPVEGLKHLKDEEVAGKGPSYLFDELPQKLAAGPVEYKLLAQIAEPGDSTNDVTEVWPESRKLVKLGTVKLETVEEDLLATQKKIIFDPIPRVAGIEPSDDPILQFRADLYLLSGKERRAA</sequence>
<protein>
    <submittedName>
        <fullName evidence="2 4">Heme-dependent catalase</fullName>
    </submittedName>
</protein>